<protein>
    <submittedName>
        <fullName evidence="6">Autophagy-related protein 8-like</fullName>
    </submittedName>
</protein>
<organism evidence="6 7">
    <name type="scientific">Elysia marginata</name>
    <dbReference type="NCBI Taxonomy" id="1093978"/>
    <lineage>
        <taxon>Eukaryota</taxon>
        <taxon>Metazoa</taxon>
        <taxon>Spiralia</taxon>
        <taxon>Lophotrochozoa</taxon>
        <taxon>Mollusca</taxon>
        <taxon>Gastropoda</taxon>
        <taxon>Heterobranchia</taxon>
        <taxon>Euthyneura</taxon>
        <taxon>Panpulmonata</taxon>
        <taxon>Sacoglossa</taxon>
        <taxon>Placobranchoidea</taxon>
        <taxon>Plakobranchidae</taxon>
        <taxon>Elysia</taxon>
    </lineage>
</organism>
<keyword evidence="5" id="KW-0072">Autophagy</keyword>
<proteinExistence type="inferred from homology"/>
<keyword evidence="3" id="KW-0472">Membrane</keyword>
<evidence type="ECO:0000256" key="3">
    <source>
        <dbReference type="ARBA" id="ARBA00023136"/>
    </source>
</evidence>
<comment type="similarity">
    <text evidence="2 5">Belongs to the ATG8 family.</text>
</comment>
<evidence type="ECO:0000256" key="4">
    <source>
        <dbReference type="ARBA" id="ARBA00023288"/>
    </source>
</evidence>
<evidence type="ECO:0000313" key="6">
    <source>
        <dbReference type="EMBL" id="GFR85747.1"/>
    </source>
</evidence>
<dbReference type="SUPFAM" id="SSF54236">
    <property type="entry name" value="Ubiquitin-like"/>
    <property type="match status" value="1"/>
</dbReference>
<dbReference type="InterPro" id="IPR004241">
    <property type="entry name" value="Atg8-like"/>
</dbReference>
<evidence type="ECO:0000313" key="7">
    <source>
        <dbReference type="Proteomes" id="UP000762676"/>
    </source>
</evidence>
<gene>
    <name evidence="6" type="ORF">ElyMa_006036000</name>
</gene>
<sequence>MKTKTLSSLIYSTVSGNLKNFINLVIVQKDPRSKIPDIDKRKFLVPNDLSVAQFMYIIRRRIQLPPEKAMFLFVNKVLPATSATMGTIYEEHKATNGFLYIFYNGENTY</sequence>
<comment type="caution">
    <text evidence="6">The sequence shown here is derived from an EMBL/GenBank/DDBJ whole genome shotgun (WGS) entry which is preliminary data.</text>
</comment>
<keyword evidence="4" id="KW-0449">Lipoprotein</keyword>
<dbReference type="Proteomes" id="UP000762676">
    <property type="component" value="Unassembled WGS sequence"/>
</dbReference>
<dbReference type="PANTHER" id="PTHR10969">
    <property type="entry name" value="MICROTUBULE-ASSOCIATED PROTEINS 1A/1B LIGHT CHAIN 3-RELATED"/>
    <property type="match status" value="1"/>
</dbReference>
<keyword evidence="7" id="KW-1185">Reference proteome</keyword>
<dbReference type="Gene3D" id="3.10.20.90">
    <property type="entry name" value="Phosphatidylinositol 3-kinase Catalytic Subunit, Chain A, domain 1"/>
    <property type="match status" value="1"/>
</dbReference>
<dbReference type="GO" id="GO:0006914">
    <property type="term" value="P:autophagy"/>
    <property type="evidence" value="ECO:0007669"/>
    <property type="project" value="UniProtKB-KW"/>
</dbReference>
<evidence type="ECO:0000256" key="1">
    <source>
        <dbReference type="ARBA" id="ARBA00004370"/>
    </source>
</evidence>
<dbReference type="AlphaFoldDB" id="A0AAV4GJ49"/>
<comment type="subcellular location">
    <subcellularLocation>
        <location evidence="1">Membrane</location>
    </subcellularLocation>
</comment>
<name>A0AAV4GJ49_9GAST</name>
<evidence type="ECO:0000256" key="5">
    <source>
        <dbReference type="RuleBase" id="RU004384"/>
    </source>
</evidence>
<dbReference type="Pfam" id="PF02991">
    <property type="entry name" value="ATG8"/>
    <property type="match status" value="1"/>
</dbReference>
<dbReference type="InterPro" id="IPR029071">
    <property type="entry name" value="Ubiquitin-like_domsf"/>
</dbReference>
<dbReference type="GO" id="GO:0016020">
    <property type="term" value="C:membrane"/>
    <property type="evidence" value="ECO:0007669"/>
    <property type="project" value="UniProtKB-SubCell"/>
</dbReference>
<reference evidence="6 7" key="1">
    <citation type="journal article" date="2021" name="Elife">
        <title>Chloroplast acquisition without the gene transfer in kleptoplastic sea slugs, Plakobranchus ocellatus.</title>
        <authorList>
            <person name="Maeda T."/>
            <person name="Takahashi S."/>
            <person name="Yoshida T."/>
            <person name="Shimamura S."/>
            <person name="Takaki Y."/>
            <person name="Nagai Y."/>
            <person name="Toyoda A."/>
            <person name="Suzuki Y."/>
            <person name="Arimoto A."/>
            <person name="Ishii H."/>
            <person name="Satoh N."/>
            <person name="Nishiyama T."/>
            <person name="Hasebe M."/>
            <person name="Maruyama T."/>
            <person name="Minagawa J."/>
            <person name="Obokata J."/>
            <person name="Shigenobu S."/>
        </authorList>
    </citation>
    <scope>NUCLEOTIDE SEQUENCE [LARGE SCALE GENOMIC DNA]</scope>
</reference>
<evidence type="ECO:0000256" key="2">
    <source>
        <dbReference type="ARBA" id="ARBA00007293"/>
    </source>
</evidence>
<accession>A0AAV4GJ49</accession>
<dbReference type="EMBL" id="BMAT01012094">
    <property type="protein sequence ID" value="GFR85747.1"/>
    <property type="molecule type" value="Genomic_DNA"/>
</dbReference>